<feature type="domain" description="Cadherin" evidence="10">
    <location>
        <begin position="1403"/>
        <end position="1507"/>
    </location>
</feature>
<dbReference type="InterPro" id="IPR003599">
    <property type="entry name" value="Ig_sub"/>
</dbReference>
<feature type="chain" id="PRO_5047398965" description="Protocadherin Fat 4" evidence="9">
    <location>
        <begin position="17"/>
        <end position="2015"/>
    </location>
</feature>
<feature type="domain" description="Ig-like" evidence="11">
    <location>
        <begin position="1315"/>
        <end position="1396"/>
    </location>
</feature>
<evidence type="ECO:0000256" key="6">
    <source>
        <dbReference type="ARBA" id="ARBA00022989"/>
    </source>
</evidence>
<dbReference type="SUPFAM" id="SSF48726">
    <property type="entry name" value="Immunoglobulin"/>
    <property type="match status" value="1"/>
</dbReference>
<feature type="signal peptide" evidence="9">
    <location>
        <begin position="1"/>
        <end position="16"/>
    </location>
</feature>
<evidence type="ECO:0000259" key="12">
    <source>
        <dbReference type="PROSITE" id="PS50871"/>
    </source>
</evidence>
<dbReference type="InterPro" id="IPR003598">
    <property type="entry name" value="Ig_sub2"/>
</dbReference>
<dbReference type="PANTHER" id="PTHR24025">
    <property type="entry name" value="DESMOGLEIN FAMILY MEMBER"/>
    <property type="match status" value="1"/>
</dbReference>
<feature type="domain" description="Cadherin" evidence="10">
    <location>
        <begin position="1507"/>
        <end position="1608"/>
    </location>
</feature>
<dbReference type="PROSITE" id="PS50268">
    <property type="entry name" value="CADHERIN_2"/>
    <property type="match status" value="6"/>
</dbReference>
<comment type="caution">
    <text evidence="13">The sequence shown here is derived from an EMBL/GenBank/DDBJ whole genome shotgun (WGS) entry which is preliminary data.</text>
</comment>
<feature type="domain" description="Cadherin" evidence="10">
    <location>
        <begin position="1810"/>
        <end position="1911"/>
    </location>
</feature>
<dbReference type="Gene3D" id="2.60.40.60">
    <property type="entry name" value="Cadherins"/>
    <property type="match status" value="6"/>
</dbReference>
<proteinExistence type="predicted"/>
<dbReference type="PROSITE" id="PS50871">
    <property type="entry name" value="C1Q"/>
    <property type="match status" value="1"/>
</dbReference>
<keyword evidence="6" id="KW-1133">Transmembrane helix</keyword>
<accession>A0ABN8QG10</accession>
<dbReference type="CDD" id="cd11304">
    <property type="entry name" value="Cadherin_repeat"/>
    <property type="match status" value="6"/>
</dbReference>
<dbReference type="InterPro" id="IPR007110">
    <property type="entry name" value="Ig-like_dom"/>
</dbReference>
<dbReference type="InterPro" id="IPR001073">
    <property type="entry name" value="C1q_dom"/>
</dbReference>
<dbReference type="Gene3D" id="2.60.40.10">
    <property type="entry name" value="Immunoglobulins"/>
    <property type="match status" value="1"/>
</dbReference>
<keyword evidence="2" id="KW-0812">Transmembrane</keyword>
<dbReference type="InterPro" id="IPR008983">
    <property type="entry name" value="Tumour_necrosis_fac-like_dom"/>
</dbReference>
<dbReference type="PROSITE" id="PS50835">
    <property type="entry name" value="IG_LIKE"/>
    <property type="match status" value="1"/>
</dbReference>
<sequence>VCSLLCIAFVEVGVSSYLGSSVHHFPAQREWTLVWPWNVNSGKGFFEATASGEKEFNESFVTPEPGIYFVALNLHIINTSDCCLKASLVINDEFEENNGIKGVCSNTTSRRTLSLSGLLRLYENDLLTMYLHGSKGTLLANSTFSVVLISRIGSVPGFHAVLSADLPIQMISRLENFRTDGTKGLFVMHSGTSPSVGLFCSILEGIYFFSSNLNVKSENQLTGCRLAIVLNSNTTLVQRYSPGEVEYSISVSGIFYLNRGDCIELLLKPTVGGSVTVQLGSSFSGIFLGMKTDFSSQFSSSVSTGKQAGMAVGWNKVENWSVSNLRRNFQSQYMVLERNSSTFISETDGIFLVSALVNINSSSNSMEKNLATLLVDVGDTSTGFTGYGSLSASKTRSLSVSGVINLKKGDTLTVRINSDFHSWEIIDGLLGVNLVSNNWPGVAATLTQTMPLDSHGWTKLTSWKTSNVSGLFSFDNSFFPNHGAYRTNVDGTYFLSCNVIFEGSPRGSLSVIIAIDDVIDTGNGLFSLNENPKRYSTLNVVGSISLTKNQTISVYVAATELSYWNVSSKSGLSLVLVGAKLPSTPGVFAVKEEEANPSSSSGEIDKWRTVPPTPGTFFKKRSQFNSTSGRFKAREDGFYLISANILIYHSNLSQIRLNVLLDGQNDDTSLSTFQPRHSSSTGSFFVSTLTLAGTMRLISEQYVSLFLDVQYLSGSSWKVLSNSSFSVVLVSLWDDDNAAGFLARTSRPSNGIITYTKVYYWRAEFSKNLEVSAVESVYIKESGLYFVQSVMILNDLSGNGVFHSGICASMNQILFNGFAASKVSEGLGGNFVISAFGVLFLQKGQTIDLCTRSEKGENYQYLQNSFFSMARFLGPVQLPGLHQTFQNVYNVSSPHERSFATSFSSAGNQLSYSNNMFNPNPKSPTAKGDFTTTLNGTYFFSLSFTLTGNVSANITACVGPQKCPECYIEVVGTLNYLTSTFGFVGLLDLEENELLSICLYSQETSFSLVSATRSVQYLYELGRIEIVQLKHPSISFGSAGWHRLIGWRNSSGEAIQSIYVKYSGLYFLSLNLLLKAPSKGLVGVQLQAEEAVHQEILSIVSSAEADDSFSFNVAVLSRLNASQAMSISVYFDSNLLNIGNNSTFFAALITNSNKHPCLSLKSKPSQYLADQWWQAIEQWEDVDVQCLSPSSEFTKGWFVTHVTGVYFVAAVVMIRASGTLNQTRMVELLLSVNGETSNTNGLIATKAATPGSTVALSLSATVYLELWQTLYLMIRSTGDGILEVLNGSTFSVALIEETKFYKSVAMNISQFDNGPRIIRHPPPSVSLGEDLGQNISWTCEAVAKGAVAYQWLRNDQTITSSNDLLLTNVQDSHSGRYVCVAEYDGVKVFSQAANLDVFDTSPQFENQVLTTPENSNVSIELNVSALNKRRRPADFFIMIVKGNTNGTFVLSETSKLNISLRNQLPFDYETTKLYQLTLIATNEETNKTTSANVTIIITDINDNPPIFSSRDAVSVKENTPQDTVIFQVRATDADYGNNSFITYSLLSTEYAQKFSIDGLSGNITVIGNLDYENKSEIVLRINATDGMFSVTSQLFVTITDVNDNKPRFTSGNRVSVEENTQPGTVVFQVRATDADYGNNSIITYSLLPSEYATKFSINASSGDITVIGNLDRENTSEITLRISATDGTFTVTSELFVIITDVNDNKPIFISRSNISVEENIPSGTVIFQVRATDADYGNNSVISYTLLPSGYETKFSLDPSSGNITVIGNLDRENTSEIILRINATDGTFPVTSELFVLITDVNDNEPIFTSRKNVSVEENTRPGTNIFQVRATDADYGNNSVITYSLLPSENAGKFFIDAASGNITVVGDLDRENTSVITLGINATDGTFTVTSELFVIITDVNDNKPTFISRNRVSVEENTSPGTVVFQVRATDADRGNNSIITYSLLPSEYSEKFSIDASSGNITVIEKFDRENTSEIILHINATDGTFTVTSELFVVITDVNDNKPIFSSR</sequence>
<dbReference type="EMBL" id="CALNXK010000119">
    <property type="protein sequence ID" value="CAH3161103.1"/>
    <property type="molecule type" value="Genomic_DNA"/>
</dbReference>
<name>A0ABN8QG10_9CNID</name>
<protein>
    <recommendedName>
        <fullName evidence="15">Protocadherin Fat 4</fullName>
    </recommendedName>
</protein>
<evidence type="ECO:0000259" key="10">
    <source>
        <dbReference type="PROSITE" id="PS50268"/>
    </source>
</evidence>
<evidence type="ECO:0000256" key="2">
    <source>
        <dbReference type="ARBA" id="ARBA00022692"/>
    </source>
</evidence>
<keyword evidence="5" id="KW-0130">Cell adhesion</keyword>
<dbReference type="SMART" id="SM00408">
    <property type="entry name" value="IGc2"/>
    <property type="match status" value="1"/>
</dbReference>
<dbReference type="PANTHER" id="PTHR24025:SF31">
    <property type="entry name" value="NEURAL-CADHERIN"/>
    <property type="match status" value="1"/>
</dbReference>
<evidence type="ECO:0000256" key="7">
    <source>
        <dbReference type="ARBA" id="ARBA00023136"/>
    </source>
</evidence>
<evidence type="ECO:0000256" key="5">
    <source>
        <dbReference type="ARBA" id="ARBA00022889"/>
    </source>
</evidence>
<keyword evidence="9" id="KW-0732">Signal</keyword>
<reference evidence="13 14" key="1">
    <citation type="submission" date="2022-05" db="EMBL/GenBank/DDBJ databases">
        <authorList>
            <consortium name="Genoscope - CEA"/>
            <person name="William W."/>
        </authorList>
    </citation>
    <scope>NUCLEOTIDE SEQUENCE [LARGE SCALE GENOMIC DNA]</scope>
</reference>
<evidence type="ECO:0008006" key="15">
    <source>
        <dbReference type="Google" id="ProtNLM"/>
    </source>
</evidence>
<dbReference type="Proteomes" id="UP001159405">
    <property type="component" value="Unassembled WGS sequence"/>
</dbReference>
<comment type="subcellular location">
    <subcellularLocation>
        <location evidence="1">Membrane</location>
    </subcellularLocation>
</comment>
<keyword evidence="7" id="KW-0472">Membrane</keyword>
<evidence type="ECO:0000313" key="13">
    <source>
        <dbReference type="EMBL" id="CAH3161103.1"/>
    </source>
</evidence>
<feature type="non-terminal residue" evidence="13">
    <location>
        <position position="1"/>
    </location>
</feature>
<feature type="domain" description="Cadherin" evidence="10">
    <location>
        <begin position="1911"/>
        <end position="2012"/>
    </location>
</feature>
<evidence type="ECO:0000256" key="3">
    <source>
        <dbReference type="ARBA" id="ARBA00022737"/>
    </source>
</evidence>
<keyword evidence="3" id="KW-0677">Repeat</keyword>
<evidence type="ECO:0000256" key="4">
    <source>
        <dbReference type="ARBA" id="ARBA00022837"/>
    </source>
</evidence>
<organism evidence="13 14">
    <name type="scientific">Porites lobata</name>
    <dbReference type="NCBI Taxonomy" id="104759"/>
    <lineage>
        <taxon>Eukaryota</taxon>
        <taxon>Metazoa</taxon>
        <taxon>Cnidaria</taxon>
        <taxon>Anthozoa</taxon>
        <taxon>Hexacorallia</taxon>
        <taxon>Scleractinia</taxon>
        <taxon>Fungiina</taxon>
        <taxon>Poritidae</taxon>
        <taxon>Porites</taxon>
    </lineage>
</organism>
<dbReference type="Pfam" id="PF13927">
    <property type="entry name" value="Ig_3"/>
    <property type="match status" value="1"/>
</dbReference>
<dbReference type="Pfam" id="PF00028">
    <property type="entry name" value="Cadherin"/>
    <property type="match status" value="5"/>
</dbReference>
<dbReference type="InterPro" id="IPR015919">
    <property type="entry name" value="Cadherin-like_sf"/>
</dbReference>
<dbReference type="InterPro" id="IPR020894">
    <property type="entry name" value="Cadherin_CS"/>
</dbReference>
<dbReference type="SMART" id="SM00409">
    <property type="entry name" value="IG"/>
    <property type="match status" value="1"/>
</dbReference>
<evidence type="ECO:0000256" key="9">
    <source>
        <dbReference type="SAM" id="SignalP"/>
    </source>
</evidence>
<feature type="domain" description="Cadherin" evidence="10">
    <location>
        <begin position="1608"/>
        <end position="1709"/>
    </location>
</feature>
<keyword evidence="14" id="KW-1185">Reference proteome</keyword>
<dbReference type="InterPro" id="IPR002126">
    <property type="entry name" value="Cadherin-like_dom"/>
</dbReference>
<gene>
    <name evidence="13" type="ORF">PLOB_00004314</name>
</gene>
<evidence type="ECO:0000256" key="1">
    <source>
        <dbReference type="ARBA" id="ARBA00004370"/>
    </source>
</evidence>
<evidence type="ECO:0000256" key="8">
    <source>
        <dbReference type="PROSITE-ProRule" id="PRU00043"/>
    </source>
</evidence>
<dbReference type="PRINTS" id="PR00205">
    <property type="entry name" value="CADHERIN"/>
</dbReference>
<dbReference type="Gene3D" id="2.60.120.40">
    <property type="match status" value="4"/>
</dbReference>
<evidence type="ECO:0000313" key="14">
    <source>
        <dbReference type="Proteomes" id="UP001159405"/>
    </source>
</evidence>
<dbReference type="InterPro" id="IPR036179">
    <property type="entry name" value="Ig-like_dom_sf"/>
</dbReference>
<dbReference type="SUPFAM" id="SSF49842">
    <property type="entry name" value="TNF-like"/>
    <property type="match status" value="2"/>
</dbReference>
<evidence type="ECO:0000259" key="11">
    <source>
        <dbReference type="PROSITE" id="PS50835"/>
    </source>
</evidence>
<feature type="domain" description="Cadherin" evidence="10">
    <location>
        <begin position="1709"/>
        <end position="1810"/>
    </location>
</feature>
<feature type="domain" description="C1q" evidence="12">
    <location>
        <begin position="155"/>
        <end position="294"/>
    </location>
</feature>
<keyword evidence="4 8" id="KW-0106">Calcium</keyword>
<dbReference type="InterPro" id="IPR050971">
    <property type="entry name" value="Cadherin-domain_protein"/>
</dbReference>
<dbReference type="InterPro" id="IPR013783">
    <property type="entry name" value="Ig-like_fold"/>
</dbReference>
<dbReference type="PROSITE" id="PS00232">
    <property type="entry name" value="CADHERIN_1"/>
    <property type="match status" value="6"/>
</dbReference>
<dbReference type="SUPFAM" id="SSF49313">
    <property type="entry name" value="Cadherin-like"/>
    <property type="match status" value="6"/>
</dbReference>
<dbReference type="SMART" id="SM00112">
    <property type="entry name" value="CA"/>
    <property type="match status" value="6"/>
</dbReference>